<dbReference type="PROSITE" id="PS00893">
    <property type="entry name" value="NUDIX_BOX"/>
    <property type="match status" value="1"/>
</dbReference>
<sequence>MSTYCLLCGEKLQPIELEGRTRLACSRCGWIYYPQLKVSAGVLLEENEHLLLVQRAIEPWKGLWYLPAGYLEVDEDPITGAQRETREETGLQVSVTGLRSVGMYQDDPRGNGILILYNAIRTSGELTKGSESLDMGFFSKDEIKHLPLAGASHMQAIRQWIKEKEEGISFG</sequence>
<accession>A0A117LGW6</accession>
<feature type="domain" description="Nudix hydrolase" evidence="2">
    <location>
        <begin position="33"/>
        <end position="163"/>
    </location>
</feature>
<organism evidence="3 4">
    <name type="scientific">Anaerolinea thermophila</name>
    <dbReference type="NCBI Taxonomy" id="167964"/>
    <lineage>
        <taxon>Bacteria</taxon>
        <taxon>Bacillati</taxon>
        <taxon>Chloroflexota</taxon>
        <taxon>Anaerolineae</taxon>
        <taxon>Anaerolineales</taxon>
        <taxon>Anaerolineaceae</taxon>
        <taxon>Anaerolinea</taxon>
    </lineage>
</organism>
<dbReference type="AlphaFoldDB" id="A0A117LGW6"/>
<proteinExistence type="predicted"/>
<evidence type="ECO:0000259" key="2">
    <source>
        <dbReference type="PROSITE" id="PS51462"/>
    </source>
</evidence>
<dbReference type="EMBL" id="LGFU01000021">
    <property type="protein sequence ID" value="KUK46540.1"/>
    <property type="molecule type" value="Genomic_DNA"/>
</dbReference>
<gene>
    <name evidence="3" type="ORF">XD73_0578</name>
</gene>
<dbReference type="PANTHER" id="PTHR43222:SF2">
    <property type="entry name" value="NUDIX HYDROLASE 23, CHLOROPLASTIC"/>
    <property type="match status" value="1"/>
</dbReference>
<dbReference type="PANTHER" id="PTHR43222">
    <property type="entry name" value="NUDIX HYDROLASE 23"/>
    <property type="match status" value="1"/>
</dbReference>
<dbReference type="InterPro" id="IPR020084">
    <property type="entry name" value="NUDIX_hydrolase_CS"/>
</dbReference>
<dbReference type="InterPro" id="IPR015797">
    <property type="entry name" value="NUDIX_hydrolase-like_dom_sf"/>
</dbReference>
<dbReference type="SUPFAM" id="SSF55811">
    <property type="entry name" value="Nudix"/>
    <property type="match status" value="1"/>
</dbReference>
<dbReference type="Pfam" id="PF00293">
    <property type="entry name" value="NUDIX"/>
    <property type="match status" value="1"/>
</dbReference>
<dbReference type="PROSITE" id="PS51462">
    <property type="entry name" value="NUDIX"/>
    <property type="match status" value="1"/>
</dbReference>
<evidence type="ECO:0000313" key="4">
    <source>
        <dbReference type="Proteomes" id="UP000064249"/>
    </source>
</evidence>
<protein>
    <submittedName>
        <fullName evidence="3">Putative ADP-ribose pyrophosphatase</fullName>
    </submittedName>
</protein>
<evidence type="ECO:0000256" key="1">
    <source>
        <dbReference type="ARBA" id="ARBA00022801"/>
    </source>
</evidence>
<evidence type="ECO:0000313" key="3">
    <source>
        <dbReference type="EMBL" id="KUK46540.1"/>
    </source>
</evidence>
<comment type="caution">
    <text evidence="3">The sequence shown here is derived from an EMBL/GenBank/DDBJ whole genome shotgun (WGS) entry which is preliminary data.</text>
</comment>
<dbReference type="Gene3D" id="3.90.79.10">
    <property type="entry name" value="Nucleoside Triphosphate Pyrophosphohydrolase"/>
    <property type="match status" value="1"/>
</dbReference>
<reference evidence="3 4" key="1">
    <citation type="journal article" date="2015" name="MBio">
        <title>Genome-Resolved Metagenomic Analysis Reveals Roles for Candidate Phyla and Other Microbial Community Members in Biogeochemical Transformations in Oil Reservoirs.</title>
        <authorList>
            <person name="Hu P."/>
            <person name="Tom L."/>
            <person name="Singh A."/>
            <person name="Thomas B.C."/>
            <person name="Baker B.J."/>
            <person name="Piceno Y.M."/>
            <person name="Andersen G.L."/>
            <person name="Banfield J.F."/>
        </authorList>
    </citation>
    <scope>NUCLEOTIDE SEQUENCE [LARGE SCALE GENOMIC DNA]</scope>
    <source>
        <strain evidence="3">46_16</strain>
    </source>
</reference>
<dbReference type="Proteomes" id="UP000064249">
    <property type="component" value="Unassembled WGS sequence"/>
</dbReference>
<dbReference type="GO" id="GO:0016787">
    <property type="term" value="F:hydrolase activity"/>
    <property type="evidence" value="ECO:0007669"/>
    <property type="project" value="UniProtKB-KW"/>
</dbReference>
<keyword evidence="1" id="KW-0378">Hydrolase</keyword>
<name>A0A117LGW6_9CHLR</name>
<dbReference type="InterPro" id="IPR000086">
    <property type="entry name" value="NUDIX_hydrolase_dom"/>
</dbReference>